<dbReference type="GeneID" id="71989137"/>
<keyword evidence="3" id="KW-1185">Reference proteome</keyword>
<dbReference type="PANTHER" id="PTHR42085:SF1">
    <property type="entry name" value="F-BOX DOMAIN-CONTAINING PROTEIN"/>
    <property type="match status" value="1"/>
</dbReference>
<evidence type="ECO:0000313" key="2">
    <source>
        <dbReference type="EMBL" id="UJO21944.1"/>
    </source>
</evidence>
<dbReference type="Proteomes" id="UP000756132">
    <property type="component" value="Chromosome 9"/>
</dbReference>
<proteinExistence type="predicted"/>
<reference evidence="2" key="2">
    <citation type="journal article" date="2022" name="Microb. Genom.">
        <title>A chromosome-scale genome assembly of the tomato pathogen Cladosporium fulvum reveals a compartmentalized genome architecture and the presence of a dispensable chromosome.</title>
        <authorList>
            <person name="Zaccaron A.Z."/>
            <person name="Chen L.H."/>
            <person name="Samaras A."/>
            <person name="Stergiopoulos I."/>
        </authorList>
    </citation>
    <scope>NUCLEOTIDE SEQUENCE</scope>
    <source>
        <strain evidence="2">Race5_Kim</strain>
    </source>
</reference>
<dbReference type="EMBL" id="CP090171">
    <property type="protein sequence ID" value="UJO21944.1"/>
    <property type="molecule type" value="Genomic_DNA"/>
</dbReference>
<sequence length="223" mass="25853">MQPTRTSSEAPRAKKRKKSSDDDDDGEYIGSPSKKPKTFPRRSHRLMKKLGANFLPILPAELRNKIYEYALIEDNEISITPTYQLPPLLRTCHQIRGEATLMYWGCNTFGVFMRDYDVSLLLALLRKPWRPYFFGNRAIRLHYTLLPRWSNARMWLKAIHSGALPVPSRIPKGLEEEQDRRIVTAWGCFWVLASLIPLFRNTAWDKLVVALDAKRNLLGAVWL</sequence>
<dbReference type="InterPro" id="IPR038883">
    <property type="entry name" value="AN11006-like"/>
</dbReference>
<name>A0A9Q8PG23_PASFU</name>
<dbReference type="KEGG" id="ffu:CLAFUR5_09259"/>
<evidence type="ECO:0000256" key="1">
    <source>
        <dbReference type="SAM" id="MobiDB-lite"/>
    </source>
</evidence>
<dbReference type="RefSeq" id="XP_047766310.1">
    <property type="nucleotide sequence ID" value="XM_047908407.1"/>
</dbReference>
<evidence type="ECO:0000313" key="3">
    <source>
        <dbReference type="Proteomes" id="UP000756132"/>
    </source>
</evidence>
<dbReference type="PANTHER" id="PTHR42085">
    <property type="entry name" value="F-BOX DOMAIN-CONTAINING PROTEIN"/>
    <property type="match status" value="1"/>
</dbReference>
<gene>
    <name evidence="2" type="ORF">CLAFUR5_09259</name>
</gene>
<reference evidence="2" key="1">
    <citation type="submission" date="2021-12" db="EMBL/GenBank/DDBJ databases">
        <authorList>
            <person name="Zaccaron A."/>
            <person name="Stergiopoulos I."/>
        </authorList>
    </citation>
    <scope>NUCLEOTIDE SEQUENCE</scope>
    <source>
        <strain evidence="2">Race5_Kim</strain>
    </source>
</reference>
<dbReference type="OrthoDB" id="62952at2759"/>
<accession>A0A9Q8PG23</accession>
<organism evidence="2 3">
    <name type="scientific">Passalora fulva</name>
    <name type="common">Tomato leaf mold</name>
    <name type="synonym">Cladosporium fulvum</name>
    <dbReference type="NCBI Taxonomy" id="5499"/>
    <lineage>
        <taxon>Eukaryota</taxon>
        <taxon>Fungi</taxon>
        <taxon>Dikarya</taxon>
        <taxon>Ascomycota</taxon>
        <taxon>Pezizomycotina</taxon>
        <taxon>Dothideomycetes</taxon>
        <taxon>Dothideomycetidae</taxon>
        <taxon>Mycosphaerellales</taxon>
        <taxon>Mycosphaerellaceae</taxon>
        <taxon>Fulvia</taxon>
    </lineage>
</organism>
<feature type="region of interest" description="Disordered" evidence="1">
    <location>
        <begin position="1"/>
        <end position="40"/>
    </location>
</feature>
<dbReference type="AlphaFoldDB" id="A0A9Q8PG23"/>
<protein>
    <submittedName>
        <fullName evidence="2">Uncharacterized protein</fullName>
    </submittedName>
</protein>